<gene>
    <name evidence="2" type="ORF">CYMTET_32894</name>
</gene>
<evidence type="ECO:0000256" key="1">
    <source>
        <dbReference type="SAM" id="Phobius"/>
    </source>
</evidence>
<name>A0AAE0KRE3_9CHLO</name>
<keyword evidence="1" id="KW-0472">Membrane</keyword>
<accession>A0AAE0KRE3</accession>
<sequence>MVSRREWSCTPACRRPTEEFSGGIDLVPVRHYVPSVAIGPHISVVTCSIEPAATSLVEPAAACEHFLIDEFLEGSAVGDLALSDSDESFVEAPGCASAVHRQQVVGCGAPPFGLRPHFIMLACFIGILAFGISGVAAGFAGGGIDGNNNNNMNIYNSVTTETPVVCVGHVCIYSGFDTLSPVLQDRLLQVVGSALAAGDPAVTGGGTATASVYGSVSTNGEP</sequence>
<feature type="transmembrane region" description="Helical" evidence="1">
    <location>
        <begin position="118"/>
        <end position="144"/>
    </location>
</feature>
<dbReference type="Proteomes" id="UP001190700">
    <property type="component" value="Unassembled WGS sequence"/>
</dbReference>
<evidence type="ECO:0000313" key="2">
    <source>
        <dbReference type="EMBL" id="KAK3258046.1"/>
    </source>
</evidence>
<keyword evidence="3" id="KW-1185">Reference proteome</keyword>
<keyword evidence="1" id="KW-0812">Transmembrane</keyword>
<organism evidence="2 3">
    <name type="scientific">Cymbomonas tetramitiformis</name>
    <dbReference type="NCBI Taxonomy" id="36881"/>
    <lineage>
        <taxon>Eukaryota</taxon>
        <taxon>Viridiplantae</taxon>
        <taxon>Chlorophyta</taxon>
        <taxon>Pyramimonadophyceae</taxon>
        <taxon>Pyramimonadales</taxon>
        <taxon>Pyramimonadaceae</taxon>
        <taxon>Cymbomonas</taxon>
    </lineage>
</organism>
<protein>
    <submittedName>
        <fullName evidence="2">Uncharacterized protein</fullName>
    </submittedName>
</protein>
<dbReference type="EMBL" id="LGRX02019864">
    <property type="protein sequence ID" value="KAK3258046.1"/>
    <property type="molecule type" value="Genomic_DNA"/>
</dbReference>
<reference evidence="2 3" key="1">
    <citation type="journal article" date="2015" name="Genome Biol. Evol.">
        <title>Comparative Genomics of a Bacterivorous Green Alga Reveals Evolutionary Causalities and Consequences of Phago-Mixotrophic Mode of Nutrition.</title>
        <authorList>
            <person name="Burns J.A."/>
            <person name="Paasch A."/>
            <person name="Narechania A."/>
            <person name="Kim E."/>
        </authorList>
    </citation>
    <scope>NUCLEOTIDE SEQUENCE [LARGE SCALE GENOMIC DNA]</scope>
    <source>
        <strain evidence="2 3">PLY_AMNH</strain>
    </source>
</reference>
<evidence type="ECO:0000313" key="3">
    <source>
        <dbReference type="Proteomes" id="UP001190700"/>
    </source>
</evidence>
<comment type="caution">
    <text evidence="2">The sequence shown here is derived from an EMBL/GenBank/DDBJ whole genome shotgun (WGS) entry which is preliminary data.</text>
</comment>
<proteinExistence type="predicted"/>
<keyword evidence="1" id="KW-1133">Transmembrane helix</keyword>
<dbReference type="AlphaFoldDB" id="A0AAE0KRE3"/>